<sequence length="83" mass="9790">MVLLGMTHQAPVDDNYEVYLIWHQKRNSLLLPYLCTLTAHTCKCYPVIFMSLVKYPEFSLLLFSNKHPIQCQVILDCVWLRTM</sequence>
<accession>A0A0A9EEY6</accession>
<protein>
    <submittedName>
        <fullName evidence="1">Uncharacterized protein</fullName>
    </submittedName>
</protein>
<proteinExistence type="predicted"/>
<organism evidence="1">
    <name type="scientific">Arundo donax</name>
    <name type="common">Giant reed</name>
    <name type="synonym">Donax arundinaceus</name>
    <dbReference type="NCBI Taxonomy" id="35708"/>
    <lineage>
        <taxon>Eukaryota</taxon>
        <taxon>Viridiplantae</taxon>
        <taxon>Streptophyta</taxon>
        <taxon>Embryophyta</taxon>
        <taxon>Tracheophyta</taxon>
        <taxon>Spermatophyta</taxon>
        <taxon>Magnoliopsida</taxon>
        <taxon>Liliopsida</taxon>
        <taxon>Poales</taxon>
        <taxon>Poaceae</taxon>
        <taxon>PACMAD clade</taxon>
        <taxon>Arundinoideae</taxon>
        <taxon>Arundineae</taxon>
        <taxon>Arundo</taxon>
    </lineage>
</organism>
<dbReference type="EMBL" id="GBRH01201445">
    <property type="protein sequence ID" value="JAD96450.1"/>
    <property type="molecule type" value="Transcribed_RNA"/>
</dbReference>
<evidence type="ECO:0000313" key="1">
    <source>
        <dbReference type="EMBL" id="JAD96450.1"/>
    </source>
</evidence>
<reference evidence="1" key="2">
    <citation type="journal article" date="2015" name="Data Brief">
        <title>Shoot transcriptome of the giant reed, Arundo donax.</title>
        <authorList>
            <person name="Barrero R.A."/>
            <person name="Guerrero F.D."/>
            <person name="Moolhuijzen P."/>
            <person name="Goolsby J.A."/>
            <person name="Tidwell J."/>
            <person name="Bellgard S.E."/>
            <person name="Bellgard M.I."/>
        </authorList>
    </citation>
    <scope>NUCLEOTIDE SEQUENCE</scope>
    <source>
        <tissue evidence="1">Shoot tissue taken approximately 20 cm above the soil surface</tissue>
    </source>
</reference>
<dbReference type="AlphaFoldDB" id="A0A0A9EEY6"/>
<name>A0A0A9EEY6_ARUDO</name>
<reference evidence="1" key="1">
    <citation type="submission" date="2014-09" db="EMBL/GenBank/DDBJ databases">
        <authorList>
            <person name="Magalhaes I.L.F."/>
            <person name="Oliveira U."/>
            <person name="Santos F.R."/>
            <person name="Vidigal T.H.D.A."/>
            <person name="Brescovit A.D."/>
            <person name="Santos A.J."/>
        </authorList>
    </citation>
    <scope>NUCLEOTIDE SEQUENCE</scope>
    <source>
        <tissue evidence="1">Shoot tissue taken approximately 20 cm above the soil surface</tissue>
    </source>
</reference>